<dbReference type="EMBL" id="JAFLRJ010000167">
    <property type="protein sequence ID" value="MBO0513835.1"/>
    <property type="molecule type" value="Genomic_DNA"/>
</dbReference>
<keyword evidence="1" id="KW-0732">Signal</keyword>
<name>A0A939F7N0_9ACTN</name>
<feature type="chain" id="PRO_5039357136" evidence="1">
    <location>
        <begin position="25"/>
        <end position="67"/>
    </location>
</feature>
<evidence type="ECO:0000313" key="2">
    <source>
        <dbReference type="EMBL" id="MBO0513835.1"/>
    </source>
</evidence>
<evidence type="ECO:0000256" key="1">
    <source>
        <dbReference type="SAM" id="SignalP"/>
    </source>
</evidence>
<accession>A0A939F7N0</accession>
<gene>
    <name evidence="2" type="ORF">J0695_18825</name>
</gene>
<feature type="signal peptide" evidence="1">
    <location>
        <begin position="1"/>
        <end position="24"/>
    </location>
</feature>
<evidence type="ECO:0000313" key="3">
    <source>
        <dbReference type="Proteomes" id="UP000664167"/>
    </source>
</evidence>
<organism evidence="2 3">
    <name type="scientific">Streptomyces beijiangensis</name>
    <dbReference type="NCBI Taxonomy" id="163361"/>
    <lineage>
        <taxon>Bacteria</taxon>
        <taxon>Bacillati</taxon>
        <taxon>Actinomycetota</taxon>
        <taxon>Actinomycetes</taxon>
        <taxon>Kitasatosporales</taxon>
        <taxon>Streptomycetaceae</taxon>
        <taxon>Streptomyces</taxon>
    </lineage>
</organism>
<comment type="caution">
    <text evidence="2">The sequence shown here is derived from an EMBL/GenBank/DDBJ whole genome shotgun (WGS) entry which is preliminary data.</text>
</comment>
<reference evidence="2" key="1">
    <citation type="submission" date="2021-03" db="EMBL/GenBank/DDBJ databases">
        <title>Streptomyces poriferae sp. nov., a novel marine sponge-derived Actinobacteria species with anti-MRSA activity.</title>
        <authorList>
            <person name="Sandoval-Powers M."/>
            <person name="Kralova S."/>
            <person name="Nguyen G.-S."/>
            <person name="Fawwal D."/>
            <person name="Degnes K."/>
            <person name="Klinkenberg G."/>
            <person name="Sletta H."/>
            <person name="Wentzel A."/>
            <person name="Liles M.R."/>
        </authorList>
    </citation>
    <scope>NUCLEOTIDE SEQUENCE</scope>
    <source>
        <strain evidence="2">DSM 41794</strain>
    </source>
</reference>
<sequence length="67" mass="7449">MIKKLKSRDLPVSAFAALPLLATAAPVAADPVPARELRFITYPPSRLLPVRGGIWCVRCRSRQRPPR</sequence>
<dbReference type="Proteomes" id="UP000664167">
    <property type="component" value="Unassembled WGS sequence"/>
</dbReference>
<keyword evidence="3" id="KW-1185">Reference proteome</keyword>
<protein>
    <submittedName>
        <fullName evidence="2">Uncharacterized protein</fullName>
    </submittedName>
</protein>
<proteinExistence type="predicted"/>
<dbReference type="AlphaFoldDB" id="A0A939F7N0"/>
<dbReference type="RefSeq" id="WP_206963247.1">
    <property type="nucleotide sequence ID" value="NZ_BAAAJJ010000010.1"/>
</dbReference>